<proteinExistence type="inferred from homology"/>
<evidence type="ECO:0000256" key="3">
    <source>
        <dbReference type="ARBA" id="ARBA00023295"/>
    </source>
</evidence>
<dbReference type="PANTHER" id="PTHR10353:SF36">
    <property type="entry name" value="LP05116P"/>
    <property type="match status" value="1"/>
</dbReference>
<evidence type="ECO:0000256" key="2">
    <source>
        <dbReference type="ARBA" id="ARBA00022801"/>
    </source>
</evidence>
<dbReference type="RefSeq" id="WP_394418241.1">
    <property type="nucleotide sequence ID" value="NZ_JBIGIC010000084.1"/>
</dbReference>
<comment type="caution">
    <text evidence="5">The sequence shown here is derived from an EMBL/GenBank/DDBJ whole genome shotgun (WGS) entry which is preliminary data.</text>
</comment>
<name>A0ABW7HMD3_9BURK</name>
<protein>
    <submittedName>
        <fullName evidence="5">Family 1 glycosylhydrolase</fullName>
    </submittedName>
</protein>
<accession>A0ABW7HMD3</accession>
<dbReference type="Pfam" id="PF00232">
    <property type="entry name" value="Glyco_hydro_1"/>
    <property type="match status" value="1"/>
</dbReference>
<dbReference type="Gene3D" id="3.20.20.80">
    <property type="entry name" value="Glycosidases"/>
    <property type="match status" value="1"/>
</dbReference>
<gene>
    <name evidence="5" type="ORF">ACG04R_28595</name>
</gene>
<evidence type="ECO:0000256" key="1">
    <source>
        <dbReference type="ARBA" id="ARBA00010838"/>
    </source>
</evidence>
<dbReference type="EMBL" id="JBIGIC010000084">
    <property type="protein sequence ID" value="MFG6490642.1"/>
    <property type="molecule type" value="Genomic_DNA"/>
</dbReference>
<dbReference type="Proteomes" id="UP001606134">
    <property type="component" value="Unassembled WGS sequence"/>
</dbReference>
<keyword evidence="6" id="KW-1185">Reference proteome</keyword>
<evidence type="ECO:0000256" key="4">
    <source>
        <dbReference type="RuleBase" id="RU003690"/>
    </source>
</evidence>
<organism evidence="5 6">
    <name type="scientific">Pelomonas candidula</name>
    <dbReference type="NCBI Taxonomy" id="3299025"/>
    <lineage>
        <taxon>Bacteria</taxon>
        <taxon>Pseudomonadati</taxon>
        <taxon>Pseudomonadota</taxon>
        <taxon>Betaproteobacteria</taxon>
        <taxon>Burkholderiales</taxon>
        <taxon>Sphaerotilaceae</taxon>
        <taxon>Roseateles</taxon>
    </lineage>
</organism>
<reference evidence="5 6" key="1">
    <citation type="submission" date="2024-08" db="EMBL/GenBank/DDBJ databases">
        <authorList>
            <person name="Lu H."/>
        </authorList>
    </citation>
    <scope>NUCLEOTIDE SEQUENCE [LARGE SCALE GENOMIC DNA]</scope>
    <source>
        <strain evidence="5 6">BYS78W</strain>
    </source>
</reference>
<dbReference type="InterPro" id="IPR017853">
    <property type="entry name" value="GH"/>
</dbReference>
<comment type="similarity">
    <text evidence="1 4">Belongs to the glycosyl hydrolase 1 family.</text>
</comment>
<sequence length="81" mass="9333">MASLGVKNYRLSISWPRIYPNGDGELNPAGLDFYHRLFSSMKKHGITPWVTMFHWDLPQSLEERGGWTSRVTVDAFGRYAD</sequence>
<dbReference type="PANTHER" id="PTHR10353">
    <property type="entry name" value="GLYCOSYL HYDROLASE"/>
    <property type="match status" value="1"/>
</dbReference>
<dbReference type="InterPro" id="IPR001360">
    <property type="entry name" value="Glyco_hydro_1"/>
</dbReference>
<keyword evidence="2" id="KW-0378">Hydrolase</keyword>
<dbReference type="SUPFAM" id="SSF51445">
    <property type="entry name" value="(Trans)glycosidases"/>
    <property type="match status" value="1"/>
</dbReference>
<feature type="non-terminal residue" evidence="5">
    <location>
        <position position="81"/>
    </location>
</feature>
<evidence type="ECO:0000313" key="6">
    <source>
        <dbReference type="Proteomes" id="UP001606134"/>
    </source>
</evidence>
<keyword evidence="3" id="KW-0326">Glycosidase</keyword>
<evidence type="ECO:0000313" key="5">
    <source>
        <dbReference type="EMBL" id="MFG6490642.1"/>
    </source>
</evidence>